<sequence length="85" mass="9764">MLISKLFGWNIPYRIMIIKKTPQDIALTYFLSLNITFIPITTNIRGHNLNNESIMDIDTSPVFSSSQNTPININTIPQIRLLLFI</sequence>
<comment type="caution">
    <text evidence="1">The sequence shown here is derived from an EMBL/GenBank/DDBJ whole genome shotgun (WGS) entry which is preliminary data.</text>
</comment>
<keyword evidence="2" id="KW-1185">Reference proteome</keyword>
<dbReference type="EMBL" id="ARZA01000234">
    <property type="protein sequence ID" value="EOC99876.1"/>
    <property type="molecule type" value="Genomic_DNA"/>
</dbReference>
<reference evidence="1 2" key="1">
    <citation type="journal article" date="2015" name="Geomicrobiol. J.">
        <title>Caldisalinibacter kiritimatiensis gen. nov., sp. nov., a moderately thermohalophilic thiosulfate-reducing bacterium from a hypersaline microbial mat.</title>
        <authorList>
            <person name="Ben Hania W."/>
            <person name="Joseph M."/>
            <person name="Fiebig A."/>
            <person name="Bunk B."/>
            <person name="Klenk H.-P."/>
            <person name="Fardeau M.-L."/>
            <person name="Spring S."/>
        </authorList>
    </citation>
    <scope>NUCLEOTIDE SEQUENCE [LARGE SCALE GENOMIC DNA]</scope>
    <source>
        <strain evidence="1 2">L21-TH-D2</strain>
    </source>
</reference>
<accession>R1ATB9</accession>
<evidence type="ECO:0000313" key="1">
    <source>
        <dbReference type="EMBL" id="EOC99876.1"/>
    </source>
</evidence>
<dbReference type="AlphaFoldDB" id="R1ATB9"/>
<name>R1ATB9_9FIRM</name>
<evidence type="ECO:0000313" key="2">
    <source>
        <dbReference type="Proteomes" id="UP000013378"/>
    </source>
</evidence>
<dbReference type="Proteomes" id="UP000013378">
    <property type="component" value="Unassembled WGS sequence"/>
</dbReference>
<gene>
    <name evidence="1" type="ORF">L21TH_2079</name>
</gene>
<protein>
    <submittedName>
        <fullName evidence="1">Uncharacterized protein</fullName>
    </submittedName>
</protein>
<organism evidence="1 2">
    <name type="scientific">Caldisalinibacter kiritimatiensis</name>
    <dbReference type="NCBI Taxonomy" id="1304284"/>
    <lineage>
        <taxon>Bacteria</taxon>
        <taxon>Bacillati</taxon>
        <taxon>Bacillota</taxon>
        <taxon>Tissierellia</taxon>
        <taxon>Tissierellales</taxon>
        <taxon>Thermohalobacteraceae</taxon>
        <taxon>Caldisalinibacter</taxon>
    </lineage>
</organism>
<proteinExistence type="predicted"/>